<evidence type="ECO:0000313" key="4">
    <source>
        <dbReference type="Proteomes" id="UP000278036"/>
    </source>
</evidence>
<dbReference type="Proteomes" id="UP000278036">
    <property type="component" value="Unassembled WGS sequence"/>
</dbReference>
<dbReference type="AlphaFoldDB" id="A0A3A9JF34"/>
<protein>
    <submittedName>
        <fullName evidence="1">Uncharacterized protein</fullName>
    </submittedName>
</protein>
<organism evidence="1 4">
    <name type="scientific">Teichococcus wenyumeiae</name>
    <dbReference type="NCBI Taxonomy" id="2478470"/>
    <lineage>
        <taxon>Bacteria</taxon>
        <taxon>Pseudomonadati</taxon>
        <taxon>Pseudomonadota</taxon>
        <taxon>Alphaproteobacteria</taxon>
        <taxon>Acetobacterales</taxon>
        <taxon>Roseomonadaceae</taxon>
        <taxon>Roseomonas</taxon>
    </lineage>
</organism>
<dbReference type="EMBL" id="RFLX01000101">
    <property type="protein sequence ID" value="RMI14583.1"/>
    <property type="molecule type" value="Genomic_DNA"/>
</dbReference>
<accession>A0A3A9JF34</accession>
<dbReference type="RefSeq" id="WP_120639135.1">
    <property type="nucleotide sequence ID" value="NZ_RAQU01000093.1"/>
</dbReference>
<dbReference type="Proteomes" id="UP000274097">
    <property type="component" value="Unassembled WGS sequence"/>
</dbReference>
<evidence type="ECO:0000313" key="3">
    <source>
        <dbReference type="Proteomes" id="UP000274097"/>
    </source>
</evidence>
<dbReference type="InParanoid" id="A0A3A9JF34"/>
<reference evidence="1 4" key="1">
    <citation type="submission" date="2018-09" db="EMBL/GenBank/DDBJ databases">
        <title>Roseomonas sp. nov., isolated from feces of Tibetan antelopes in the Qinghai-Tibet plateau, China.</title>
        <authorList>
            <person name="Tian Z."/>
        </authorList>
    </citation>
    <scope>NUCLEOTIDE SEQUENCE [LARGE SCALE GENOMIC DNA]</scope>
    <source>
        <strain evidence="2 3">Z23</strain>
        <strain evidence="1 4">Z24</strain>
    </source>
</reference>
<evidence type="ECO:0000313" key="1">
    <source>
        <dbReference type="EMBL" id="RKK03303.1"/>
    </source>
</evidence>
<sequence>MISQEMRDGLEEVDKALRRIGEGTSLIYQVMSDLPGDSPFHGYLHFLIDAQDQFRKLGSDALEKVWDDVLGRRGGGQA</sequence>
<dbReference type="EMBL" id="RAQU01000093">
    <property type="protein sequence ID" value="RKK03303.1"/>
    <property type="molecule type" value="Genomic_DNA"/>
</dbReference>
<keyword evidence="3" id="KW-1185">Reference proteome</keyword>
<name>A0A3A9JF34_9PROT</name>
<gene>
    <name evidence="1" type="ORF">D6Z83_15195</name>
    <name evidence="2" type="ORF">EBE87_27740</name>
</gene>
<evidence type="ECO:0000313" key="2">
    <source>
        <dbReference type="EMBL" id="RMI14583.1"/>
    </source>
</evidence>
<comment type="caution">
    <text evidence="1">The sequence shown here is derived from an EMBL/GenBank/DDBJ whole genome shotgun (WGS) entry which is preliminary data.</text>
</comment>
<proteinExistence type="predicted"/>